<name>A0ABM1S3E1_LIMPO</name>
<evidence type="ECO:0000313" key="9">
    <source>
        <dbReference type="Proteomes" id="UP000694941"/>
    </source>
</evidence>
<reference evidence="10 11" key="1">
    <citation type="submission" date="2025-05" db="UniProtKB">
        <authorList>
            <consortium name="RefSeq"/>
        </authorList>
    </citation>
    <scope>IDENTIFICATION</scope>
    <source>
        <tissue evidence="10 11">Muscle</tissue>
    </source>
</reference>
<dbReference type="RefSeq" id="XP_013794795.2">
    <property type="nucleotide sequence ID" value="XM_013939341.2"/>
</dbReference>
<feature type="region of interest" description="Disordered" evidence="7">
    <location>
        <begin position="341"/>
        <end position="377"/>
    </location>
</feature>
<proteinExistence type="inferred from homology"/>
<evidence type="ECO:0000256" key="7">
    <source>
        <dbReference type="SAM" id="MobiDB-lite"/>
    </source>
</evidence>
<sequence>MECCKKWLSTSRLFLFICACLSGMLFAFVWRKYEQMVQYSEAYSHYTPALRNTRYDTWLYTQGLMSDLIPEENISFSVRNQKLTTEADFLFQKVSIFCLVRASNVKGAKAVKETWAKHCNSVKFFGPFIDDKIPVFKIPAASSFSPLCQALVHVWKKHYGEFKWILITDDETFAIIENVRYYVASLNASHPYYLGHSAKHYFDYFNMADSGILLSVGAIKTLHSLFPDGNTCIQAPSGHFGVSIGKILQKAEIMPMDTRDQLGKSRFNAFSAEKLLIPGSISIFSSYWKQSVFLSPEGGDCCSDHAITFHGISPSQMYIMEYCVYRLTPFKFSRLGLGNKPPPSSTVKSPKDQQLGKAKVTLIQKERPKKNKGKKLNSTVHDNRWKNFWKSFFSS</sequence>
<evidence type="ECO:0000256" key="8">
    <source>
        <dbReference type="SAM" id="Phobius"/>
    </source>
</evidence>
<protein>
    <submittedName>
        <fullName evidence="10 11">Glycoprotein-N-acetylgalactosamine 3-beta-galactosyltransferase 1-like</fullName>
    </submittedName>
</protein>
<dbReference type="PANTHER" id="PTHR23033:SF49">
    <property type="entry name" value="PUTATIVE-RELATED"/>
    <property type="match status" value="1"/>
</dbReference>
<evidence type="ECO:0000256" key="6">
    <source>
        <dbReference type="ARBA" id="ARBA00023136"/>
    </source>
</evidence>
<evidence type="ECO:0000313" key="11">
    <source>
        <dbReference type="RefSeq" id="XP_022238146.1"/>
    </source>
</evidence>
<comment type="similarity">
    <text evidence="2">Belongs to the glycosyltransferase 31 family. Beta3-Gal-T subfamily.</text>
</comment>
<dbReference type="GeneID" id="106478776"/>
<feature type="transmembrane region" description="Helical" evidence="8">
    <location>
        <begin position="12"/>
        <end position="30"/>
    </location>
</feature>
<evidence type="ECO:0000256" key="4">
    <source>
        <dbReference type="ARBA" id="ARBA00022968"/>
    </source>
</evidence>
<keyword evidence="9" id="KW-1185">Reference proteome</keyword>
<evidence type="ECO:0000256" key="5">
    <source>
        <dbReference type="ARBA" id="ARBA00022989"/>
    </source>
</evidence>
<keyword evidence="4" id="KW-0735">Signal-anchor</keyword>
<dbReference type="PANTHER" id="PTHR23033">
    <property type="entry name" value="BETA1,3-GALACTOSYLTRANSFERASE"/>
    <property type="match status" value="1"/>
</dbReference>
<keyword evidence="5 8" id="KW-1133">Transmembrane helix</keyword>
<evidence type="ECO:0000256" key="3">
    <source>
        <dbReference type="ARBA" id="ARBA00022692"/>
    </source>
</evidence>
<dbReference type="Gene3D" id="3.90.550.50">
    <property type="match status" value="1"/>
</dbReference>
<comment type="subcellular location">
    <subcellularLocation>
        <location evidence="1">Membrane</location>
        <topology evidence="1">Single-pass type II membrane protein</topology>
    </subcellularLocation>
</comment>
<dbReference type="RefSeq" id="XP_022238147.1">
    <property type="nucleotide sequence ID" value="XM_022382439.1"/>
</dbReference>
<evidence type="ECO:0000256" key="1">
    <source>
        <dbReference type="ARBA" id="ARBA00004606"/>
    </source>
</evidence>
<organism evidence="9 11">
    <name type="scientific">Limulus polyphemus</name>
    <name type="common">Atlantic horseshoe crab</name>
    <dbReference type="NCBI Taxonomy" id="6850"/>
    <lineage>
        <taxon>Eukaryota</taxon>
        <taxon>Metazoa</taxon>
        <taxon>Ecdysozoa</taxon>
        <taxon>Arthropoda</taxon>
        <taxon>Chelicerata</taxon>
        <taxon>Merostomata</taxon>
        <taxon>Xiphosura</taxon>
        <taxon>Limulidae</taxon>
        <taxon>Limulus</taxon>
    </lineage>
</organism>
<dbReference type="Proteomes" id="UP000694941">
    <property type="component" value="Unplaced"/>
</dbReference>
<gene>
    <name evidence="10 11 12" type="primary">LOC106478776</name>
</gene>
<evidence type="ECO:0000313" key="12">
    <source>
        <dbReference type="RefSeq" id="XP_022238147.1"/>
    </source>
</evidence>
<evidence type="ECO:0000313" key="10">
    <source>
        <dbReference type="RefSeq" id="XP_013794795.2"/>
    </source>
</evidence>
<dbReference type="RefSeq" id="XP_022238146.1">
    <property type="nucleotide sequence ID" value="XM_022382438.1"/>
</dbReference>
<dbReference type="InterPro" id="IPR026050">
    <property type="entry name" value="C1GALT1/C1GALT1_chp1"/>
</dbReference>
<evidence type="ECO:0000256" key="2">
    <source>
        <dbReference type="ARBA" id="ARBA00006462"/>
    </source>
</evidence>
<keyword evidence="6 8" id="KW-0472">Membrane</keyword>
<keyword evidence="3 8" id="KW-0812">Transmembrane</keyword>
<accession>A0ABM1S3E1</accession>